<evidence type="ECO:0000256" key="2">
    <source>
        <dbReference type="ARBA" id="ARBA00022448"/>
    </source>
</evidence>
<reference evidence="8" key="1">
    <citation type="journal article" date="2020" name="Stud. Mycol.">
        <title>101 Dothideomycetes genomes: A test case for predicting lifestyles and emergence of pathogens.</title>
        <authorList>
            <person name="Haridas S."/>
            <person name="Albert R."/>
            <person name="Binder M."/>
            <person name="Bloem J."/>
            <person name="LaButti K."/>
            <person name="Salamov A."/>
            <person name="Andreopoulos B."/>
            <person name="Baker S."/>
            <person name="Barry K."/>
            <person name="Bills G."/>
            <person name="Bluhm B."/>
            <person name="Cannon C."/>
            <person name="Castanera R."/>
            <person name="Culley D."/>
            <person name="Daum C."/>
            <person name="Ezra D."/>
            <person name="Gonzalez J."/>
            <person name="Henrissat B."/>
            <person name="Kuo A."/>
            <person name="Liang C."/>
            <person name="Lipzen A."/>
            <person name="Lutzoni F."/>
            <person name="Magnuson J."/>
            <person name="Mondo S."/>
            <person name="Nolan M."/>
            <person name="Ohm R."/>
            <person name="Pangilinan J."/>
            <person name="Park H.-J."/>
            <person name="Ramirez L."/>
            <person name="Alfaro M."/>
            <person name="Sun H."/>
            <person name="Tritt A."/>
            <person name="Yoshinaga Y."/>
            <person name="Zwiers L.-H."/>
            <person name="Turgeon B."/>
            <person name="Goodwin S."/>
            <person name="Spatafora J."/>
            <person name="Crous P."/>
            <person name="Grigoriev I."/>
        </authorList>
    </citation>
    <scope>NUCLEOTIDE SEQUENCE [LARGE SCALE GENOMIC DNA]</scope>
    <source>
        <strain evidence="8">CECT 20119</strain>
    </source>
</reference>
<feature type="transmembrane region" description="Helical" evidence="6">
    <location>
        <begin position="104"/>
        <end position="125"/>
    </location>
</feature>
<dbReference type="EMBL" id="ML992518">
    <property type="protein sequence ID" value="KAF2219263.1"/>
    <property type="molecule type" value="Genomic_DNA"/>
</dbReference>
<dbReference type="Pfam" id="PF00083">
    <property type="entry name" value="Sugar_tr"/>
    <property type="match status" value="2"/>
</dbReference>
<evidence type="ECO:0000256" key="1">
    <source>
        <dbReference type="ARBA" id="ARBA00004370"/>
    </source>
</evidence>
<organism evidence="7 8">
    <name type="scientific">Elsinoe ampelina</name>
    <dbReference type="NCBI Taxonomy" id="302913"/>
    <lineage>
        <taxon>Eukaryota</taxon>
        <taxon>Fungi</taxon>
        <taxon>Dikarya</taxon>
        <taxon>Ascomycota</taxon>
        <taxon>Pezizomycotina</taxon>
        <taxon>Dothideomycetes</taxon>
        <taxon>Dothideomycetidae</taxon>
        <taxon>Myriangiales</taxon>
        <taxon>Elsinoaceae</taxon>
        <taxon>Elsinoe</taxon>
    </lineage>
</organism>
<dbReference type="GO" id="GO:0005366">
    <property type="term" value="F:myo-inositol:proton symporter activity"/>
    <property type="evidence" value="ECO:0007669"/>
    <property type="project" value="TreeGrafter"/>
</dbReference>
<dbReference type="GO" id="GO:0016020">
    <property type="term" value="C:membrane"/>
    <property type="evidence" value="ECO:0007669"/>
    <property type="project" value="UniProtKB-SubCell"/>
</dbReference>
<name>A0A6A6G0U7_9PEZI</name>
<evidence type="ECO:0008006" key="9">
    <source>
        <dbReference type="Google" id="ProtNLM"/>
    </source>
</evidence>
<keyword evidence="2" id="KW-0813">Transport</keyword>
<dbReference type="PANTHER" id="PTHR48020:SF22">
    <property type="entry name" value="MAJOR FACILITATOR SUPERFAMILY (MFS) PROFILE DOMAIN-CONTAINING PROTEIN-RELATED"/>
    <property type="match status" value="1"/>
</dbReference>
<keyword evidence="8" id="KW-1185">Reference proteome</keyword>
<dbReference type="Gene3D" id="1.20.1250.20">
    <property type="entry name" value="MFS general substrate transporter like domains"/>
    <property type="match status" value="2"/>
</dbReference>
<dbReference type="InterPro" id="IPR050814">
    <property type="entry name" value="Myo-inositol_Transporter"/>
</dbReference>
<evidence type="ECO:0000256" key="3">
    <source>
        <dbReference type="ARBA" id="ARBA00022692"/>
    </source>
</evidence>
<dbReference type="AlphaFoldDB" id="A0A6A6G0U7"/>
<dbReference type="PANTHER" id="PTHR48020">
    <property type="entry name" value="PROTON MYO-INOSITOL COTRANSPORTER"/>
    <property type="match status" value="1"/>
</dbReference>
<dbReference type="Proteomes" id="UP000799538">
    <property type="component" value="Unassembled WGS sequence"/>
</dbReference>
<evidence type="ECO:0000256" key="5">
    <source>
        <dbReference type="ARBA" id="ARBA00023136"/>
    </source>
</evidence>
<feature type="transmembrane region" description="Helical" evidence="6">
    <location>
        <begin position="131"/>
        <end position="150"/>
    </location>
</feature>
<dbReference type="InterPro" id="IPR036259">
    <property type="entry name" value="MFS_trans_sf"/>
</dbReference>
<feature type="transmembrane region" description="Helical" evidence="6">
    <location>
        <begin position="62"/>
        <end position="83"/>
    </location>
</feature>
<dbReference type="SUPFAM" id="SSF103473">
    <property type="entry name" value="MFS general substrate transporter"/>
    <property type="match status" value="1"/>
</dbReference>
<proteinExistence type="predicted"/>
<accession>A0A6A6G0U7</accession>
<evidence type="ECO:0000256" key="4">
    <source>
        <dbReference type="ARBA" id="ARBA00022989"/>
    </source>
</evidence>
<feature type="transmembrane region" description="Helical" evidence="6">
    <location>
        <begin position="20"/>
        <end position="42"/>
    </location>
</feature>
<gene>
    <name evidence="7" type="ORF">BDZ85DRAFT_285609</name>
</gene>
<dbReference type="OrthoDB" id="6339427at2759"/>
<keyword evidence="4 6" id="KW-1133">Transmembrane helix</keyword>
<comment type="subcellular location">
    <subcellularLocation>
        <location evidence="1">Membrane</location>
    </subcellularLocation>
</comment>
<dbReference type="InterPro" id="IPR005828">
    <property type="entry name" value="MFS_sugar_transport-like"/>
</dbReference>
<keyword evidence="3 6" id="KW-0812">Transmembrane</keyword>
<dbReference type="GO" id="GO:1904679">
    <property type="term" value="P:myo-inositol import across plasma membrane"/>
    <property type="evidence" value="ECO:0007669"/>
    <property type="project" value="TreeGrafter"/>
</dbReference>
<evidence type="ECO:0000313" key="8">
    <source>
        <dbReference type="Proteomes" id="UP000799538"/>
    </source>
</evidence>
<protein>
    <recommendedName>
        <fullName evidence="9">Major facilitator superfamily (MFS) profile domain-containing protein</fullName>
    </recommendedName>
</protein>
<keyword evidence="5 6" id="KW-0472">Membrane</keyword>
<evidence type="ECO:0000256" key="6">
    <source>
        <dbReference type="SAM" id="Phobius"/>
    </source>
</evidence>
<evidence type="ECO:0000313" key="7">
    <source>
        <dbReference type="EMBL" id="KAF2219263.1"/>
    </source>
</evidence>
<sequence>MIVPLYIGELVPTKHRGRVIVIGCMSITGGQVFVYAIAAAFGKVNHNWRYMVGLGGVPSISPTLYAIVGFKIPMAVGSVVAIIKVGRRRILLHNVGKFRAVGTMMITCTCWGMNIIISSTFLSMMKGMTPSGALGFYAAINLLGWLFIIFSHPEVAVMPLEQVRMLFEDDFGVKHARVWRKDNAE</sequence>